<evidence type="ECO:0000313" key="6">
    <source>
        <dbReference type="EMBL" id="AZF70017.1"/>
    </source>
</evidence>
<dbReference type="EMBL" id="CP033239">
    <property type="protein sequence ID" value="AZF77868.1"/>
    <property type="molecule type" value="Genomic_DNA"/>
</dbReference>
<keyword evidence="1" id="KW-0472">Membrane</keyword>
<dbReference type="RefSeq" id="WP_009988596.1">
    <property type="nucleotide sequence ID" value="NZ_CP011055.2"/>
</dbReference>
<evidence type="ECO:0000313" key="20">
    <source>
        <dbReference type="Proteomes" id="UP000273194"/>
    </source>
</evidence>
<evidence type="ECO:0000313" key="24">
    <source>
        <dbReference type="Proteomes" id="UP000282269"/>
    </source>
</evidence>
<evidence type="ECO:0000313" key="7">
    <source>
        <dbReference type="EMBL" id="AZF72637.1"/>
    </source>
</evidence>
<dbReference type="EMBL" id="CP033237">
    <property type="protein sequence ID" value="AZF72637.1"/>
    <property type="molecule type" value="Genomic_DNA"/>
</dbReference>
<dbReference type="Proteomes" id="UP000594632">
    <property type="component" value="Chromosome"/>
</dbReference>
<evidence type="ECO:0000313" key="22">
    <source>
        <dbReference type="Proteomes" id="UP000275843"/>
    </source>
</evidence>
<keyword evidence="1" id="KW-0812">Transmembrane</keyword>
<reference evidence="2" key="5">
    <citation type="submission" date="2018-10" db="EMBL/GenBank/DDBJ databases">
        <authorList>
            <person name="McCarthy S."/>
            <person name="Gradnigo J."/>
            <person name="Johnson T."/>
            <person name="Payne S."/>
            <person name="Lipzen A."/>
            <person name="Schackwitz W."/>
            <person name="Martin J."/>
            <person name="Moriyama E."/>
            <person name="Blum P."/>
        </authorList>
    </citation>
    <scope>NUCLEOTIDE SEQUENCE</scope>
    <source>
        <strain evidence="2">SARC-B</strain>
        <strain evidence="3">SARC-C</strain>
        <strain evidence="4">SULA</strain>
    </source>
</reference>
<dbReference type="Proteomes" id="UP000033106">
    <property type="component" value="Chromosome"/>
</dbReference>
<evidence type="ECO:0000313" key="18">
    <source>
        <dbReference type="Proteomes" id="UP000267993"/>
    </source>
</evidence>
<dbReference type="KEGG" id="ssoa:SULA_0482"/>
<evidence type="ECO:0000313" key="4">
    <source>
        <dbReference type="EMBL" id="AKA78279.1"/>
    </source>
</evidence>
<evidence type="ECO:0000313" key="12">
    <source>
        <dbReference type="EMBL" id="QPG49883.1"/>
    </source>
</evidence>
<dbReference type="Proteomes" id="UP000033085">
    <property type="component" value="Chromosome"/>
</dbReference>
<feature type="transmembrane region" description="Helical" evidence="1">
    <location>
        <begin position="142"/>
        <end position="159"/>
    </location>
</feature>
<reference evidence="13" key="3">
    <citation type="submission" date="2016-04" db="EMBL/GenBank/DDBJ databases">
        <authorList>
            <person name="Evans L.H."/>
            <person name="Alamgir A."/>
            <person name="Owens N."/>
            <person name="Weber N.D."/>
            <person name="Virtaneva K."/>
            <person name="Barbian K."/>
            <person name="Babar A."/>
            <person name="Rosenke K."/>
        </authorList>
    </citation>
    <scope>NUCLEOTIDE SEQUENCE</scope>
    <source>
        <strain evidence="13">P1</strain>
    </source>
</reference>
<dbReference type="Proteomes" id="UP000282269">
    <property type="component" value="Chromosome"/>
</dbReference>
<evidence type="ECO:0000313" key="8">
    <source>
        <dbReference type="EMBL" id="AZF75259.1"/>
    </source>
</evidence>
<feature type="transmembrane region" description="Helical" evidence="1">
    <location>
        <begin position="189"/>
        <end position="207"/>
    </location>
</feature>
<dbReference type="EMBL" id="CP033238">
    <property type="protein sequence ID" value="AZF75259.1"/>
    <property type="molecule type" value="Genomic_DNA"/>
</dbReference>
<evidence type="ECO:0000313" key="2">
    <source>
        <dbReference type="EMBL" id="AKA72887.1"/>
    </source>
</evidence>
<dbReference type="Proteomes" id="UP000273194">
    <property type="component" value="Chromosome"/>
</dbReference>
<dbReference type="EMBL" id="CP033236">
    <property type="protein sequence ID" value="AZF70017.1"/>
    <property type="molecule type" value="Genomic_DNA"/>
</dbReference>
<evidence type="ECO:0000313" key="15">
    <source>
        <dbReference type="Proteomes" id="UP000033085"/>
    </source>
</evidence>
<dbReference type="GeneID" id="44128405"/>
<dbReference type="EMBL" id="LT549890">
    <property type="protein sequence ID" value="SAI86354.1"/>
    <property type="molecule type" value="Genomic_DNA"/>
</dbReference>
<keyword evidence="1" id="KW-1133">Transmembrane helix</keyword>
<dbReference type="Proteomes" id="UP000275843">
    <property type="component" value="Chromosome"/>
</dbReference>
<dbReference type="EMBL" id="CP033241">
    <property type="protein sequence ID" value="AZF83080.1"/>
    <property type="molecule type" value="Genomic_DNA"/>
</dbReference>
<feature type="transmembrane region" description="Helical" evidence="1">
    <location>
        <begin position="99"/>
        <end position="122"/>
    </location>
</feature>
<evidence type="ECO:0000313" key="10">
    <source>
        <dbReference type="EMBL" id="AZF80474.1"/>
    </source>
</evidence>
<dbReference type="KEGG" id="ssol:SULB_0484"/>
<dbReference type="EMBL" id="CP033235">
    <property type="protein sequence ID" value="AZF67397.1"/>
    <property type="molecule type" value="Genomic_DNA"/>
</dbReference>
<name>A0A0E3K6N2_SACSO</name>
<dbReference type="GeneID" id="1452714"/>
<dbReference type="KEGG" id="ssof:SULC_0482"/>
<feature type="transmembrane region" description="Helical" evidence="1">
    <location>
        <begin position="214"/>
        <end position="246"/>
    </location>
</feature>
<evidence type="ECO:0000313" key="16">
    <source>
        <dbReference type="Proteomes" id="UP000033106"/>
    </source>
</evidence>
<evidence type="ECO:0000313" key="9">
    <source>
        <dbReference type="EMBL" id="AZF77868.1"/>
    </source>
</evidence>
<protein>
    <submittedName>
        <fullName evidence="2">Uncharacterized protein</fullName>
    </submittedName>
</protein>
<organism evidence="2 15">
    <name type="scientific">Saccharolobus solfataricus</name>
    <name type="common">Sulfolobus solfataricus</name>
    <dbReference type="NCBI Taxonomy" id="2287"/>
    <lineage>
        <taxon>Archaea</taxon>
        <taxon>Thermoproteota</taxon>
        <taxon>Thermoprotei</taxon>
        <taxon>Sulfolobales</taxon>
        <taxon>Sulfolobaceae</taxon>
        <taxon>Saccharolobus</taxon>
    </lineage>
</organism>
<dbReference type="OrthoDB" id="34422at2157"/>
<evidence type="ECO:0000313" key="21">
    <source>
        <dbReference type="Proteomes" id="UP000273443"/>
    </source>
</evidence>
<dbReference type="Proteomes" id="UP000033057">
    <property type="component" value="Chromosome"/>
</dbReference>
<sequence>MQDELVILSSIASIMVAIIVLILFYIEKIRTYVGVFFVYFSLTMMIAMFVGASIYLLYPSRVSLAIAFGINTFIMIPLIAYFLLKIAKLANTPFRGERTHVVIFSILLVLNEILMGTTFGIAQFGFSRFSNLYYSLYFSINSYWFFYPMMAEMLALYLLHYLKGSINRELFPLIGLATFPPTAFDYQEWFYSALIFSLAFSILGSILSKRLWRYVYLMLILSELILLINAIPYDIAIAISMILYYYQSLLPLRR</sequence>
<reference evidence="14 15" key="1">
    <citation type="journal article" date="2015" name="Genome Announc.">
        <title>Complete Genome Sequence of Sulfolobus solfataricus Strain 98/2 and Evolved Derivatives.</title>
        <authorList>
            <person name="McCarthy S."/>
            <person name="Gradnigo J."/>
            <person name="Johnson T."/>
            <person name="Payne S."/>
            <person name="Lipzen A."/>
            <person name="Martin J."/>
            <person name="Schackwitz W."/>
            <person name="Moriyama E."/>
            <person name="Blum P."/>
        </authorList>
    </citation>
    <scope>NUCLEOTIDE SEQUENCE [LARGE SCALE GENOMIC DNA]</scope>
    <source>
        <strain evidence="14">98/2 SULC</strain>
        <strain evidence="2">SARC-B</strain>
        <strain evidence="3">SARC-C</strain>
        <strain evidence="4 16">SULA</strain>
        <strain evidence="15">SULB</strain>
    </source>
</reference>
<dbReference type="EMBL" id="CP011056">
    <property type="protein sequence ID" value="AKA75586.1"/>
    <property type="molecule type" value="Genomic_DNA"/>
</dbReference>
<feature type="transmembrane region" description="Helical" evidence="1">
    <location>
        <begin position="166"/>
        <end position="183"/>
    </location>
</feature>
<evidence type="ECO:0000313" key="17">
    <source>
        <dbReference type="Proteomes" id="UP000076770"/>
    </source>
</evidence>
<evidence type="ECO:0000313" key="23">
    <source>
        <dbReference type="Proteomes" id="UP000278715"/>
    </source>
</evidence>
<evidence type="ECO:0000256" key="1">
    <source>
        <dbReference type="SAM" id="Phobius"/>
    </source>
</evidence>
<evidence type="ECO:0000313" key="5">
    <source>
        <dbReference type="EMBL" id="AZF67397.1"/>
    </source>
</evidence>
<dbReference type="Proteomes" id="UP000278715">
    <property type="component" value="Chromosome"/>
</dbReference>
<evidence type="ECO:0000313" key="25">
    <source>
        <dbReference type="Proteomes" id="UP000594632"/>
    </source>
</evidence>
<dbReference type="Proteomes" id="UP000273443">
    <property type="component" value="Chromosome"/>
</dbReference>
<evidence type="ECO:0000313" key="14">
    <source>
        <dbReference type="Proteomes" id="UP000033057"/>
    </source>
</evidence>
<evidence type="ECO:0000313" key="11">
    <source>
        <dbReference type="EMBL" id="AZF83080.1"/>
    </source>
</evidence>
<evidence type="ECO:0000313" key="3">
    <source>
        <dbReference type="EMBL" id="AKA75586.1"/>
    </source>
</evidence>
<evidence type="ECO:0000313" key="19">
    <source>
        <dbReference type="Proteomes" id="UP000269431"/>
    </source>
</evidence>
<feature type="transmembrane region" description="Helical" evidence="1">
    <location>
        <begin position="64"/>
        <end position="87"/>
    </location>
</feature>
<dbReference type="EMBL" id="CP033240">
    <property type="protein sequence ID" value="AZF80474.1"/>
    <property type="molecule type" value="Genomic_DNA"/>
</dbReference>
<dbReference type="PATRIC" id="fig|2287.6.peg.500"/>
<reference evidence="12 25" key="6">
    <citation type="journal article" date="2020" name="Nat. Commun.">
        <title>The structures of two archaeal type IV pili illuminate evolutionary relationships.</title>
        <authorList>
            <person name="Wang F."/>
            <person name="Baquero D.P."/>
            <person name="Su Z."/>
            <person name="Beltran L.C."/>
            <person name="Prangishvili D."/>
            <person name="Krupovic M."/>
            <person name="Egelman E.H."/>
        </authorList>
    </citation>
    <scope>NUCLEOTIDE SEQUENCE [LARGE SCALE GENOMIC DNA]</scope>
    <source>
        <strain evidence="12 25">POZ149</strain>
    </source>
</reference>
<accession>A0A0E3K6N2</accession>
<reference evidence="17" key="2">
    <citation type="submission" date="2016-04" db="EMBL/GenBank/DDBJ databases">
        <authorList>
            <person name="Shah S.A."/>
            <person name="Garrett R.A."/>
        </authorList>
    </citation>
    <scope>NUCLEOTIDE SEQUENCE [LARGE SCALE GENOMIC DNA]</scope>
    <source>
        <strain evidence="17">ATCC 35091 / DSM 1616 / JCM 8930 / NBRC 15331 / P1</strain>
    </source>
</reference>
<dbReference type="Proteomes" id="UP000267993">
    <property type="component" value="Chromosome"/>
</dbReference>
<feature type="transmembrane region" description="Helical" evidence="1">
    <location>
        <begin position="6"/>
        <end position="26"/>
    </location>
</feature>
<dbReference type="EMBL" id="CP011057">
    <property type="protein sequence ID" value="AKA78279.1"/>
    <property type="molecule type" value="Genomic_DNA"/>
</dbReference>
<gene>
    <name evidence="12" type="ORF">HFC64_08715</name>
    <name evidence="13" type="ORF">SSOP1_2800</name>
    <name evidence="4" type="ORF">SULA_0482</name>
    <name evidence="2" type="ORF">SULB_0484</name>
    <name evidence="3" type="ORF">SULC_0482</name>
    <name evidence="5" type="ORF">SULG_02475</name>
    <name evidence="6" type="ORF">SULH_02475</name>
    <name evidence="7" type="ORF">SULI_02475</name>
    <name evidence="8" type="ORF">SULM_02475</name>
    <name evidence="9" type="ORF">SULN_02475</name>
    <name evidence="10" type="ORF">SULO_02485</name>
    <name evidence="11" type="ORF">SULZ_02450</name>
</gene>
<dbReference type="OMA" id="NRERIHI"/>
<dbReference type="Proteomes" id="UP000269431">
    <property type="component" value="Chromosome"/>
</dbReference>
<dbReference type="EMBL" id="CP011055">
    <property type="protein sequence ID" value="AKA72887.1"/>
    <property type="molecule type" value="Genomic_DNA"/>
</dbReference>
<dbReference type="EMBL" id="CP050869">
    <property type="protein sequence ID" value="QPG49883.1"/>
    <property type="molecule type" value="Genomic_DNA"/>
</dbReference>
<feature type="transmembrane region" description="Helical" evidence="1">
    <location>
        <begin position="33"/>
        <end position="58"/>
    </location>
</feature>
<dbReference type="AlphaFoldDB" id="A0A0E3K6N2"/>
<evidence type="ECO:0000313" key="13">
    <source>
        <dbReference type="EMBL" id="SAI86354.1"/>
    </source>
</evidence>
<reference evidence="18 19" key="4">
    <citation type="journal article" date="2018" name="Proc. Natl. Acad. Sci. U.S.A.">
        <title>Nonmutational mechanism of inheritance in the Archaeon Sulfolobus solfataricus.</title>
        <authorList>
            <person name="Payne S."/>
            <person name="McCarthy S."/>
            <person name="Johnson T."/>
            <person name="North E."/>
            <person name="Blum P."/>
        </authorList>
    </citation>
    <scope>NUCLEOTIDE SEQUENCE [LARGE SCALE GENOMIC DNA]</scope>
    <source>
        <strain evidence="6 18">SARC-H</strain>
        <strain evidence="7 22">SARC-I</strain>
        <strain evidence="9 23">SARC-N</strain>
        <strain evidence="10 24">SARC-O</strain>
        <strain evidence="11 19">SUL120</strain>
        <strain evidence="5 20">SULG</strain>
        <strain evidence="8 21">SULM</strain>
    </source>
</reference>
<proteinExistence type="predicted"/>
<dbReference type="Proteomes" id="UP000076770">
    <property type="component" value="Chromosome i"/>
</dbReference>